<dbReference type="PANTHER" id="PTHR43649">
    <property type="entry name" value="ARABINOSE-BINDING PROTEIN-RELATED"/>
    <property type="match status" value="1"/>
</dbReference>
<organism evidence="8 9">
    <name type="scientific">Paenibacillus agaridevorans</name>
    <dbReference type="NCBI Taxonomy" id="171404"/>
    <lineage>
        <taxon>Bacteria</taxon>
        <taxon>Bacillati</taxon>
        <taxon>Bacillota</taxon>
        <taxon>Bacilli</taxon>
        <taxon>Bacillales</taxon>
        <taxon>Paenibacillaceae</taxon>
        <taxon>Paenibacillus</taxon>
    </lineage>
</organism>
<keyword evidence="5" id="KW-0449">Lipoprotein</keyword>
<evidence type="ECO:0000256" key="5">
    <source>
        <dbReference type="ARBA" id="ARBA00023288"/>
    </source>
</evidence>
<feature type="chain" id="PRO_5039334620" evidence="7">
    <location>
        <begin position="21"/>
        <end position="532"/>
    </location>
</feature>
<proteinExistence type="predicted"/>
<dbReference type="RefSeq" id="WP_108993774.1">
    <property type="nucleotide sequence ID" value="NZ_BDQX01000178.1"/>
</dbReference>
<dbReference type="EMBL" id="BDQX01000178">
    <property type="protein sequence ID" value="GBG08933.1"/>
    <property type="molecule type" value="Genomic_DNA"/>
</dbReference>
<sequence length="532" mass="58794">MKKSMFSLLSIVLLAGTVVACSNNNNPGPVNTPSSTPSNGESQTPDKPKGPTEFSISFETTGDGTGYTSRVDLKNEKWIEALEDLTNTEIHAEMVHTTQMGLMFAGGKIPDVVGVLGTPSSGSMAGSVEAGVFHPLTNWIKEHTPTLYETIPQAAWDAVSVDGEIYGVPSYLSNPSRRATYIRMDLLEKTGKEVPKTVEEFIDVMRAFKDIGVKHPYAMRENFKYADVIFGAYDVLPYRDQFMVMDDEVVPKFFQADAMMEALTIHKQLLDEGLIPKDFASITVGDFFSNIEGGNAGMWSQNAVGLPSLATTISAAVPDAKIEMIPSPTGPDGEGGYLFYSPVLSSYYINKDVEEARAIEILKFMEWQLSEEAQIFFEFGIEGDTYTIGADGKINYKAPETDQEKEEEGWRSGQINMIKDATLSRLRTELDEKYGAIVINGFDNILANEGRGGIGFYPELSSSAKFPELGFPSQDVGPSFIIDNMVRMIYGQRPIAEWPKVLEEYRERGGNEIIAEATERFNNKDGVIELYR</sequence>
<accession>A0A2R5EYN8</accession>
<dbReference type="Gene3D" id="3.40.190.10">
    <property type="entry name" value="Periplasmic binding protein-like II"/>
    <property type="match status" value="2"/>
</dbReference>
<keyword evidence="2 7" id="KW-0732">Signal</keyword>
<evidence type="ECO:0000256" key="4">
    <source>
        <dbReference type="ARBA" id="ARBA00023139"/>
    </source>
</evidence>
<dbReference type="InterPro" id="IPR050490">
    <property type="entry name" value="Bact_solute-bd_prot1"/>
</dbReference>
<feature type="region of interest" description="Disordered" evidence="6">
    <location>
        <begin position="25"/>
        <end position="67"/>
    </location>
</feature>
<name>A0A2R5EYN8_9BACL</name>
<feature type="signal peptide" evidence="7">
    <location>
        <begin position="1"/>
        <end position="20"/>
    </location>
</feature>
<dbReference type="Pfam" id="PF01547">
    <property type="entry name" value="SBP_bac_1"/>
    <property type="match status" value="1"/>
</dbReference>
<dbReference type="PROSITE" id="PS51257">
    <property type="entry name" value="PROKAR_LIPOPROTEIN"/>
    <property type="match status" value="1"/>
</dbReference>
<reference evidence="8 9" key="1">
    <citation type="submission" date="2017-08" db="EMBL/GenBank/DDBJ databases">
        <title>Substantial Increase in Enzyme Production by Combined Drug-Resistance Mutations in Paenibacillus agaridevorans.</title>
        <authorList>
            <person name="Tanaka Y."/>
            <person name="Funane K."/>
            <person name="Hosaka T."/>
            <person name="Shiwa Y."/>
            <person name="Fujita N."/>
            <person name="Miyazaki T."/>
            <person name="Yoshikawa H."/>
            <person name="Murakami K."/>
            <person name="Kasahara K."/>
            <person name="Inaoka T."/>
            <person name="Hiraga Y."/>
            <person name="Ochi K."/>
        </authorList>
    </citation>
    <scope>NUCLEOTIDE SEQUENCE [LARGE SCALE GENOMIC DNA]</scope>
    <source>
        <strain evidence="8 9">T-3040</strain>
    </source>
</reference>
<dbReference type="Proteomes" id="UP000245202">
    <property type="component" value="Unassembled WGS sequence"/>
</dbReference>
<evidence type="ECO:0000256" key="6">
    <source>
        <dbReference type="SAM" id="MobiDB-lite"/>
    </source>
</evidence>
<keyword evidence="3" id="KW-0472">Membrane</keyword>
<protein>
    <submittedName>
        <fullName evidence="8">ABC transporter substrate-binding protein</fullName>
    </submittedName>
</protein>
<dbReference type="PANTHER" id="PTHR43649:SF33">
    <property type="entry name" value="POLYGALACTURONAN_RHAMNOGALACTURONAN-BINDING PROTEIN YTCQ"/>
    <property type="match status" value="1"/>
</dbReference>
<evidence type="ECO:0000313" key="9">
    <source>
        <dbReference type="Proteomes" id="UP000245202"/>
    </source>
</evidence>
<feature type="compositionally biased region" description="Polar residues" evidence="6">
    <location>
        <begin position="54"/>
        <end position="67"/>
    </location>
</feature>
<keyword evidence="4" id="KW-0564">Palmitate</keyword>
<evidence type="ECO:0000313" key="8">
    <source>
        <dbReference type="EMBL" id="GBG08933.1"/>
    </source>
</evidence>
<keyword evidence="9" id="KW-1185">Reference proteome</keyword>
<dbReference type="InterPro" id="IPR006059">
    <property type="entry name" value="SBP"/>
</dbReference>
<feature type="compositionally biased region" description="Polar residues" evidence="6">
    <location>
        <begin position="25"/>
        <end position="43"/>
    </location>
</feature>
<evidence type="ECO:0000256" key="7">
    <source>
        <dbReference type="SAM" id="SignalP"/>
    </source>
</evidence>
<dbReference type="AlphaFoldDB" id="A0A2R5EYN8"/>
<evidence type="ECO:0000256" key="3">
    <source>
        <dbReference type="ARBA" id="ARBA00023136"/>
    </source>
</evidence>
<gene>
    <name evidence="8" type="ORF">PAT3040_03548</name>
</gene>
<keyword evidence="1" id="KW-1003">Cell membrane</keyword>
<evidence type="ECO:0000256" key="1">
    <source>
        <dbReference type="ARBA" id="ARBA00022475"/>
    </source>
</evidence>
<dbReference type="SUPFAM" id="SSF53850">
    <property type="entry name" value="Periplasmic binding protein-like II"/>
    <property type="match status" value="1"/>
</dbReference>
<evidence type="ECO:0000256" key="2">
    <source>
        <dbReference type="ARBA" id="ARBA00022729"/>
    </source>
</evidence>
<comment type="caution">
    <text evidence="8">The sequence shown here is derived from an EMBL/GenBank/DDBJ whole genome shotgun (WGS) entry which is preliminary data.</text>
</comment>